<protein>
    <recommendedName>
        <fullName evidence="7">U three protein 23</fullName>
    </recommendedName>
</protein>
<reference evidence="11" key="1">
    <citation type="journal article" date="2018" name="Nat. Microbiol.">
        <title>Leveraging single-cell genomics to expand the fungal tree of life.</title>
        <authorList>
            <person name="Ahrendt S.R."/>
            <person name="Quandt C.A."/>
            <person name="Ciobanu D."/>
            <person name="Clum A."/>
            <person name="Salamov A."/>
            <person name="Andreopoulos B."/>
            <person name="Cheng J.F."/>
            <person name="Woyke T."/>
            <person name="Pelin A."/>
            <person name="Henrissat B."/>
            <person name="Reynolds N.K."/>
            <person name="Benny G.L."/>
            <person name="Smith M.E."/>
            <person name="James T.Y."/>
            <person name="Grigoriev I.V."/>
        </authorList>
    </citation>
    <scope>NUCLEOTIDE SEQUENCE [LARGE SCALE GENOMIC DNA]</scope>
    <source>
        <strain evidence="11">Baker2002</strain>
    </source>
</reference>
<feature type="compositionally biased region" description="Basic residues" evidence="8">
    <location>
        <begin position="225"/>
        <end position="236"/>
    </location>
</feature>
<comment type="function">
    <text evidence="5">Involved in rRNA-processing and ribosome biogenesis.</text>
</comment>
<feature type="domain" description="UTP23 sensor motif region" evidence="9">
    <location>
        <begin position="192"/>
        <end position="211"/>
    </location>
</feature>
<name>A0A4P9ZAR8_9ASCO</name>
<keyword evidence="4" id="KW-0539">Nucleus</keyword>
<dbReference type="GO" id="GO:0032040">
    <property type="term" value="C:small-subunit processome"/>
    <property type="evidence" value="ECO:0007669"/>
    <property type="project" value="InterPro"/>
</dbReference>
<evidence type="ECO:0000256" key="7">
    <source>
        <dbReference type="ARBA" id="ARBA00076388"/>
    </source>
</evidence>
<dbReference type="InterPro" id="IPR057776">
    <property type="entry name" value="UTP23_sensor"/>
</dbReference>
<dbReference type="PANTHER" id="PTHR12416">
    <property type="entry name" value="RRNA-PROCESSING PROTEIN UTP23 HOMOLOG"/>
    <property type="match status" value="1"/>
</dbReference>
<evidence type="ECO:0000313" key="11">
    <source>
        <dbReference type="Proteomes" id="UP000268321"/>
    </source>
</evidence>
<evidence type="ECO:0000313" key="10">
    <source>
        <dbReference type="EMBL" id="RKP29914.1"/>
    </source>
</evidence>
<comment type="similarity">
    <text evidence="6">Belongs to the UTP23/FCF1 family. UTP23 subfamily.</text>
</comment>
<evidence type="ECO:0000256" key="3">
    <source>
        <dbReference type="ARBA" id="ARBA00022552"/>
    </source>
</evidence>
<keyword evidence="11" id="KW-1185">Reference proteome</keyword>
<dbReference type="SUPFAM" id="SSF88723">
    <property type="entry name" value="PIN domain-like"/>
    <property type="match status" value="1"/>
</dbReference>
<comment type="subcellular location">
    <subcellularLocation>
        <location evidence="1">Nucleus</location>
        <location evidence="1">Nucleolus</location>
    </subcellularLocation>
</comment>
<evidence type="ECO:0000259" key="9">
    <source>
        <dbReference type="Pfam" id="PF24779"/>
    </source>
</evidence>
<evidence type="ECO:0000256" key="6">
    <source>
        <dbReference type="ARBA" id="ARBA00038503"/>
    </source>
</evidence>
<keyword evidence="3" id="KW-0698">rRNA processing</keyword>
<dbReference type="FunFam" id="3.40.50.1010:FF:000006">
    <property type="entry name" value="rRNA-processing protein UTP23 homolog"/>
    <property type="match status" value="1"/>
</dbReference>
<feature type="compositionally biased region" description="Basic and acidic residues" evidence="8">
    <location>
        <begin position="237"/>
        <end position="276"/>
    </location>
</feature>
<dbReference type="Pfam" id="PF24779">
    <property type="entry name" value="UTP23_sensor"/>
    <property type="match status" value="1"/>
</dbReference>
<dbReference type="AlphaFoldDB" id="A0A4P9ZAR8"/>
<dbReference type="GO" id="GO:0006364">
    <property type="term" value="P:rRNA processing"/>
    <property type="evidence" value="ECO:0007669"/>
    <property type="project" value="UniProtKB-KW"/>
</dbReference>
<sequence length="276" mass="31749">MRQKRAKAYKKQMNIYLHTFKFREPFQTLVDDEIVLQCHKGQFDITKGLNRTIQAEAKPMITQCCMQALYLTNNQPAIELAKTFERRRCNHNIKAPETPTDCIRSVVDVNGQNKHRYIVATQSVELRRKLQVVPGVPLVFMNRSVMVMEPASDATKKGAELSENTKLQAGLNDAKVGYLNKEEVQEDEDGKKKKRKGLSEPNPLSVKKKKKEDKPKSSTEAQQVQKKRVRHHKSRSRKEGEETTLERTDETLKTTEEVTQKQTKENDSRAQAEELV</sequence>
<proteinExistence type="inferred from homology"/>
<evidence type="ECO:0000256" key="2">
    <source>
        <dbReference type="ARBA" id="ARBA00022517"/>
    </source>
</evidence>
<dbReference type="Gene3D" id="3.40.50.1010">
    <property type="entry name" value="5'-nuclease"/>
    <property type="match status" value="1"/>
</dbReference>
<dbReference type="OrthoDB" id="25675at2759"/>
<dbReference type="Pfam" id="PF04900">
    <property type="entry name" value="Fcf1"/>
    <property type="match status" value="1"/>
</dbReference>
<keyword evidence="2" id="KW-0690">Ribosome biogenesis</keyword>
<evidence type="ECO:0000256" key="1">
    <source>
        <dbReference type="ARBA" id="ARBA00004604"/>
    </source>
</evidence>
<dbReference type="InterPro" id="IPR029060">
    <property type="entry name" value="PIN-like_dom_sf"/>
</dbReference>
<dbReference type="Proteomes" id="UP000268321">
    <property type="component" value="Unassembled WGS sequence"/>
</dbReference>
<dbReference type="CDD" id="cd09865">
    <property type="entry name" value="PIN_ScUtp23p-like"/>
    <property type="match status" value="1"/>
</dbReference>
<dbReference type="EMBL" id="ML004471">
    <property type="protein sequence ID" value="RKP29914.1"/>
    <property type="molecule type" value="Genomic_DNA"/>
</dbReference>
<feature type="region of interest" description="Disordered" evidence="8">
    <location>
        <begin position="178"/>
        <end position="276"/>
    </location>
</feature>
<gene>
    <name evidence="10" type="ORF">METBISCDRAFT_23811</name>
</gene>
<organism evidence="10 11">
    <name type="scientific">Metschnikowia bicuspidata</name>
    <dbReference type="NCBI Taxonomy" id="27322"/>
    <lineage>
        <taxon>Eukaryota</taxon>
        <taxon>Fungi</taxon>
        <taxon>Dikarya</taxon>
        <taxon>Ascomycota</taxon>
        <taxon>Saccharomycotina</taxon>
        <taxon>Pichiomycetes</taxon>
        <taxon>Metschnikowiaceae</taxon>
        <taxon>Metschnikowia</taxon>
    </lineage>
</organism>
<evidence type="ECO:0000256" key="4">
    <source>
        <dbReference type="ARBA" id="ARBA00023242"/>
    </source>
</evidence>
<accession>A0A4P9ZAR8</accession>
<dbReference type="InterPro" id="IPR006984">
    <property type="entry name" value="Fcf1/UTP23"/>
</dbReference>
<evidence type="ECO:0000256" key="8">
    <source>
        <dbReference type="SAM" id="MobiDB-lite"/>
    </source>
</evidence>
<evidence type="ECO:0000256" key="5">
    <source>
        <dbReference type="ARBA" id="ARBA00037300"/>
    </source>
</evidence>